<evidence type="ECO:0000313" key="2">
    <source>
        <dbReference type="EMBL" id="VEH65322.1"/>
    </source>
</evidence>
<keyword evidence="1" id="KW-0472">Membrane</keyword>
<dbReference type="KEGG" id="rpne:NCTC8284_00457"/>
<keyword evidence="1" id="KW-1133">Transmembrane helix</keyword>
<sequence length="42" mass="4529">MGLTIGLGIIALIGIAGAIWANHLLKIPDKYHQPRFIGVFTV</sequence>
<proteinExistence type="predicted"/>
<protein>
    <submittedName>
        <fullName evidence="2">Uncharacterized protein</fullName>
    </submittedName>
</protein>
<dbReference type="STRING" id="758.GCA_000730685_02013"/>
<dbReference type="EMBL" id="LR134405">
    <property type="protein sequence ID" value="VEH65322.1"/>
    <property type="molecule type" value="Genomic_DNA"/>
</dbReference>
<dbReference type="Proteomes" id="UP000278733">
    <property type="component" value="Chromosome"/>
</dbReference>
<feature type="transmembrane region" description="Helical" evidence="1">
    <location>
        <begin position="6"/>
        <end position="25"/>
    </location>
</feature>
<evidence type="ECO:0000313" key="3">
    <source>
        <dbReference type="Proteomes" id="UP000278733"/>
    </source>
</evidence>
<name>A0A3S4TXU5_9PAST</name>
<dbReference type="AlphaFoldDB" id="A0A3S4TXU5"/>
<reference evidence="2 3" key="1">
    <citation type="submission" date="2018-12" db="EMBL/GenBank/DDBJ databases">
        <authorList>
            <consortium name="Pathogen Informatics"/>
        </authorList>
    </citation>
    <scope>NUCLEOTIDE SEQUENCE [LARGE SCALE GENOMIC DNA]</scope>
    <source>
        <strain evidence="2 3">NCTC8284</strain>
    </source>
</reference>
<evidence type="ECO:0000256" key="1">
    <source>
        <dbReference type="SAM" id="Phobius"/>
    </source>
</evidence>
<accession>A0A3S4TXU5</accession>
<organism evidence="2 3">
    <name type="scientific">Rodentibacter pneumotropicus</name>
    <dbReference type="NCBI Taxonomy" id="758"/>
    <lineage>
        <taxon>Bacteria</taxon>
        <taxon>Pseudomonadati</taxon>
        <taxon>Pseudomonadota</taxon>
        <taxon>Gammaproteobacteria</taxon>
        <taxon>Pasteurellales</taxon>
        <taxon>Pasteurellaceae</taxon>
        <taxon>Rodentibacter</taxon>
    </lineage>
</organism>
<keyword evidence="1" id="KW-0812">Transmembrane</keyword>
<gene>
    <name evidence="2" type="ORF">NCTC8284_00457</name>
</gene>